<accession>A0ABV1IRF4</accession>
<evidence type="ECO:0000313" key="3">
    <source>
        <dbReference type="Proteomes" id="UP001482154"/>
    </source>
</evidence>
<dbReference type="Proteomes" id="UP001482154">
    <property type="component" value="Unassembled WGS sequence"/>
</dbReference>
<dbReference type="Pfam" id="PF19623">
    <property type="entry name" value="DUF6128"/>
    <property type="match status" value="1"/>
</dbReference>
<reference evidence="2 3" key="1">
    <citation type="submission" date="2024-04" db="EMBL/GenBank/DDBJ databases">
        <title>Human intestinal bacterial collection.</title>
        <authorList>
            <person name="Pauvert C."/>
            <person name="Hitch T.C.A."/>
            <person name="Clavel T."/>
        </authorList>
    </citation>
    <scope>NUCLEOTIDE SEQUENCE [LARGE SCALE GENOMIC DNA]</scope>
    <source>
        <strain evidence="2 3">CLA-AA-H249</strain>
    </source>
</reference>
<name>A0ABV1IRF4_9FIRM</name>
<organism evidence="2 3">
    <name type="scientific">Anaerostipes amylophilus</name>
    <dbReference type="NCBI Taxonomy" id="2981779"/>
    <lineage>
        <taxon>Bacteria</taxon>
        <taxon>Bacillati</taxon>
        <taxon>Bacillota</taxon>
        <taxon>Clostridia</taxon>
        <taxon>Lachnospirales</taxon>
        <taxon>Lachnospiraceae</taxon>
        <taxon>Anaerostipes</taxon>
    </lineage>
</organism>
<feature type="domain" description="DUF6128" evidence="1">
    <location>
        <begin position="182"/>
        <end position="291"/>
    </location>
</feature>
<sequence length="291" mass="33939">MSDYQRIVSYLYEYHHGIKGSNVGFAKIEKRQNQLRVYFHVKTNDQALEYKIYFYHFHEGTMEGIFLDTIRRNDAIIEFKKNYPVIENFEEMDGFLIYHSNEHFFGSQWKELPIIIRSFKPLEIPDAKPEIVETIEKTEETKETKETEEIAETKTSGLSEYIEALQLEKDAKNIRHPDPVKGFDWKEYPTLPMPLSYSLDPSIKITLKDLDQIPDLDDNVKANGFLLLNYGNFGHLMLAKDADSGQRYLGIPGIFDNEKAFISRLFGFKTFITVPLKPHKTGNFGYFILPI</sequence>
<proteinExistence type="predicted"/>
<evidence type="ECO:0000313" key="2">
    <source>
        <dbReference type="EMBL" id="MEQ2709799.1"/>
    </source>
</evidence>
<comment type="caution">
    <text evidence="2">The sequence shown here is derived from an EMBL/GenBank/DDBJ whole genome shotgun (WGS) entry which is preliminary data.</text>
</comment>
<dbReference type="EMBL" id="JBBNIN010000001">
    <property type="protein sequence ID" value="MEQ2709799.1"/>
    <property type="molecule type" value="Genomic_DNA"/>
</dbReference>
<evidence type="ECO:0000259" key="1">
    <source>
        <dbReference type="Pfam" id="PF19623"/>
    </source>
</evidence>
<gene>
    <name evidence="2" type="ORF">AAAU51_01185</name>
</gene>
<protein>
    <submittedName>
        <fullName evidence="2">DUF6128 domain-containing protein</fullName>
    </submittedName>
</protein>
<dbReference type="RefSeq" id="WP_349110074.1">
    <property type="nucleotide sequence ID" value="NZ_JBBNIN010000001.1"/>
</dbReference>
<dbReference type="InterPro" id="IPR046131">
    <property type="entry name" value="DUF6128"/>
</dbReference>
<keyword evidence="3" id="KW-1185">Reference proteome</keyword>